<protein>
    <submittedName>
        <fullName evidence="2">2-pyrone-4,6-dicarboxylate hydrolase</fullName>
    </submittedName>
</protein>
<dbReference type="InterPro" id="IPR032466">
    <property type="entry name" value="Metal_Hydrolase"/>
</dbReference>
<dbReference type="Pfam" id="PF04909">
    <property type="entry name" value="Amidohydro_2"/>
    <property type="match status" value="1"/>
</dbReference>
<dbReference type="OrthoDB" id="5450317at2"/>
<dbReference type="EMBL" id="CP029194">
    <property type="protein sequence ID" value="QES18170.1"/>
    <property type="molecule type" value="Genomic_DNA"/>
</dbReference>
<reference evidence="2 3" key="1">
    <citation type="submission" date="2018-05" db="EMBL/GenBank/DDBJ databases">
        <title>Streptomyces venezuelae.</title>
        <authorList>
            <person name="Kim W."/>
            <person name="Lee N."/>
            <person name="Cho B.-K."/>
        </authorList>
    </citation>
    <scope>NUCLEOTIDE SEQUENCE [LARGE SCALE GENOMIC DNA]</scope>
    <source>
        <strain evidence="2 3">ATCC 15068</strain>
    </source>
</reference>
<dbReference type="Gene3D" id="3.20.20.140">
    <property type="entry name" value="Metal-dependent hydrolases"/>
    <property type="match status" value="1"/>
</dbReference>
<proteinExistence type="predicted"/>
<evidence type="ECO:0000313" key="3">
    <source>
        <dbReference type="Proteomes" id="UP000324106"/>
    </source>
</evidence>
<feature type="domain" description="Amidohydrolase-related" evidence="1">
    <location>
        <begin position="13"/>
        <end position="255"/>
    </location>
</feature>
<evidence type="ECO:0000313" key="2">
    <source>
        <dbReference type="EMBL" id="QES18170.1"/>
    </source>
</evidence>
<gene>
    <name evidence="2" type="ORF">DEJ46_02855</name>
</gene>
<accession>A0A5P2AKU9</accession>
<dbReference type="PANTHER" id="PTHR35563">
    <property type="entry name" value="BARREL METAL-DEPENDENT HYDROLASE, PUTATIVE (AFU_ORTHOLOGUE AFUA_1G16240)-RELATED"/>
    <property type="match status" value="1"/>
</dbReference>
<dbReference type="RefSeq" id="WP_150263995.1">
    <property type="nucleotide sequence ID" value="NZ_CP029194.1"/>
</dbReference>
<evidence type="ECO:0000259" key="1">
    <source>
        <dbReference type="Pfam" id="PF04909"/>
    </source>
</evidence>
<dbReference type="GO" id="GO:0016787">
    <property type="term" value="F:hydrolase activity"/>
    <property type="evidence" value="ECO:0007669"/>
    <property type="project" value="UniProtKB-KW"/>
</dbReference>
<dbReference type="InterPro" id="IPR006680">
    <property type="entry name" value="Amidohydro-rel"/>
</dbReference>
<dbReference type="Proteomes" id="UP000324106">
    <property type="component" value="Chromosome"/>
</dbReference>
<name>A0A5P2AKU9_STRVZ</name>
<organism evidence="2 3">
    <name type="scientific">Streptomyces venezuelae</name>
    <dbReference type="NCBI Taxonomy" id="54571"/>
    <lineage>
        <taxon>Bacteria</taxon>
        <taxon>Bacillati</taxon>
        <taxon>Actinomycetota</taxon>
        <taxon>Actinomycetes</taxon>
        <taxon>Kitasatosporales</taxon>
        <taxon>Streptomycetaceae</taxon>
        <taxon>Streptomyces</taxon>
    </lineage>
</organism>
<keyword evidence="2" id="KW-0378">Hydrolase</keyword>
<dbReference type="PANTHER" id="PTHR35563:SF2">
    <property type="entry name" value="BARREL METAL-DEPENDENT HYDROLASE, PUTATIVE (AFU_ORTHOLOGUE AFUA_1G16240)-RELATED"/>
    <property type="match status" value="1"/>
</dbReference>
<sequence>MSAVRGPARPVFDAHLHIVDPRFPLVENDGYLPPAFTAGQYRERVSGLDVRGGAVVSGSFQGFDQTYLRDALAVLGPAFVGVTQVPATVTDEELAGLDAAGVRAVRFNVRRGGSATLDQLDRLARRVHDVAGWHTELYIDARDLPDLTTVLAALPAVSIDHLGLHRDGLPHLLALVERGVKVKATGFGRVDLDPAEVMTAVLETDPTALMVGTDLPSTRARRPFTADDLALVARTVGEEHLDAVLWDNAAAFYRLPEKGGS</sequence>
<dbReference type="AlphaFoldDB" id="A0A5P2AKU9"/>
<dbReference type="SUPFAM" id="SSF51556">
    <property type="entry name" value="Metallo-dependent hydrolases"/>
    <property type="match status" value="1"/>
</dbReference>
<dbReference type="InterPro" id="IPR052358">
    <property type="entry name" value="Aro_Compnd_Degr_Hydrolases"/>
</dbReference>